<dbReference type="AlphaFoldDB" id="A0A1Z4VQ65"/>
<dbReference type="OrthoDB" id="5624722at2"/>
<dbReference type="Pfam" id="PF03886">
    <property type="entry name" value="ABC_trans_aux"/>
    <property type="match status" value="1"/>
</dbReference>
<evidence type="ECO:0000259" key="1">
    <source>
        <dbReference type="Pfam" id="PF03886"/>
    </source>
</evidence>
<feature type="domain" description="ABC-type transport auxiliary lipoprotein component" evidence="1">
    <location>
        <begin position="37"/>
        <end position="197"/>
    </location>
</feature>
<reference evidence="2 3" key="1">
    <citation type="submission" date="2017-05" db="EMBL/GenBank/DDBJ databases">
        <title>Thiocyanate degradation by Thiohalobacter thiocyanaticus FOKN1.</title>
        <authorList>
            <person name="Oshiki M."/>
            <person name="Fukushima T."/>
            <person name="Kawano S."/>
            <person name="Nakagawa J."/>
        </authorList>
    </citation>
    <scope>NUCLEOTIDE SEQUENCE [LARGE SCALE GENOMIC DNA]</scope>
    <source>
        <strain evidence="2 3">FOKN1</strain>
    </source>
</reference>
<keyword evidence="3" id="KW-1185">Reference proteome</keyword>
<dbReference type="KEGG" id="ttc:FOKN1_1224"/>
<name>A0A1Z4VQ65_9GAMM</name>
<protein>
    <submittedName>
        <fullName evidence="2">ABC-type transporter, auxiliary component</fullName>
    </submittedName>
</protein>
<dbReference type="PROSITE" id="PS51257">
    <property type="entry name" value="PROKAR_LIPOPROTEIN"/>
    <property type="match status" value="1"/>
</dbReference>
<proteinExistence type="predicted"/>
<sequence>MNALARTGVWTALLTALWLAGCSVLPEPRTPVAYDHYTLEAAPADALPAQARAPLTLLLPPPRMRAGLDSARMTYRRQPGQLDFYARSRWADPPSQLLHALLLERFTREGPYAHVVDGTTPAAADQRLDIEVLEFVQDFTVTPSRYRVRLRLTLVDLGERRVRLQELMEAEVPAPDDSPQGGAAAAGTAVNALFERIRARLNEVVPDDA</sequence>
<dbReference type="Proteomes" id="UP000218765">
    <property type="component" value="Chromosome"/>
</dbReference>
<dbReference type="Gene3D" id="3.40.50.10610">
    <property type="entry name" value="ABC-type transport auxiliary lipoprotein component"/>
    <property type="match status" value="1"/>
</dbReference>
<dbReference type="RefSeq" id="WP_096365719.1">
    <property type="nucleotide sequence ID" value="NZ_AP018052.1"/>
</dbReference>
<accession>A0A1Z4VQ65</accession>
<dbReference type="InterPro" id="IPR005586">
    <property type="entry name" value="ABC_trans_aux"/>
</dbReference>
<evidence type="ECO:0000313" key="3">
    <source>
        <dbReference type="Proteomes" id="UP000218765"/>
    </source>
</evidence>
<organism evidence="2 3">
    <name type="scientific">Thiohalobacter thiocyanaticus</name>
    <dbReference type="NCBI Taxonomy" id="585455"/>
    <lineage>
        <taxon>Bacteria</taxon>
        <taxon>Pseudomonadati</taxon>
        <taxon>Pseudomonadota</taxon>
        <taxon>Gammaproteobacteria</taxon>
        <taxon>Thiohalobacterales</taxon>
        <taxon>Thiohalobacteraceae</taxon>
        <taxon>Thiohalobacter</taxon>
    </lineage>
</organism>
<gene>
    <name evidence="2" type="ORF">FOKN1_1224</name>
</gene>
<dbReference type="EMBL" id="AP018052">
    <property type="protein sequence ID" value="BAZ93623.1"/>
    <property type="molecule type" value="Genomic_DNA"/>
</dbReference>
<evidence type="ECO:0000313" key="2">
    <source>
        <dbReference type="EMBL" id="BAZ93623.1"/>
    </source>
</evidence>
<dbReference type="SUPFAM" id="SSF159594">
    <property type="entry name" value="XCC0632-like"/>
    <property type="match status" value="1"/>
</dbReference>